<dbReference type="OrthoDB" id="5552484at2759"/>
<comment type="similarity">
    <text evidence="2">Belongs to the ORC6 family.</text>
</comment>
<dbReference type="STRING" id="69332.A0A388LE96"/>
<dbReference type="EMBL" id="BFEA01000352">
    <property type="protein sequence ID" value="GBG80630.1"/>
    <property type="molecule type" value="Genomic_DNA"/>
</dbReference>
<evidence type="ECO:0000256" key="5">
    <source>
        <dbReference type="ARBA" id="ARBA00023242"/>
    </source>
</evidence>
<evidence type="ECO:0000313" key="8">
    <source>
        <dbReference type="Proteomes" id="UP000265515"/>
    </source>
</evidence>
<evidence type="ECO:0000313" key="7">
    <source>
        <dbReference type="EMBL" id="GBG80630.1"/>
    </source>
</evidence>
<reference evidence="7 8" key="1">
    <citation type="journal article" date="2018" name="Cell">
        <title>The Chara Genome: Secondary Complexity and Implications for Plant Terrestrialization.</title>
        <authorList>
            <person name="Nishiyama T."/>
            <person name="Sakayama H."/>
            <person name="Vries J.D."/>
            <person name="Buschmann H."/>
            <person name="Saint-Marcoux D."/>
            <person name="Ullrich K.K."/>
            <person name="Haas F.B."/>
            <person name="Vanderstraeten L."/>
            <person name="Becker D."/>
            <person name="Lang D."/>
            <person name="Vosolsobe S."/>
            <person name="Rombauts S."/>
            <person name="Wilhelmsson P.K.I."/>
            <person name="Janitza P."/>
            <person name="Kern R."/>
            <person name="Heyl A."/>
            <person name="Rumpler F."/>
            <person name="Villalobos L.I.A.C."/>
            <person name="Clay J.M."/>
            <person name="Skokan R."/>
            <person name="Toyoda A."/>
            <person name="Suzuki Y."/>
            <person name="Kagoshima H."/>
            <person name="Schijlen E."/>
            <person name="Tajeshwar N."/>
            <person name="Catarino B."/>
            <person name="Hetherington A.J."/>
            <person name="Saltykova A."/>
            <person name="Bonnot C."/>
            <person name="Breuninger H."/>
            <person name="Symeonidi A."/>
            <person name="Radhakrishnan G.V."/>
            <person name="Van Nieuwerburgh F."/>
            <person name="Deforce D."/>
            <person name="Chang C."/>
            <person name="Karol K.G."/>
            <person name="Hedrich R."/>
            <person name="Ulvskov P."/>
            <person name="Glockner G."/>
            <person name="Delwiche C.F."/>
            <person name="Petrasek J."/>
            <person name="Van de Peer Y."/>
            <person name="Friml J."/>
            <person name="Beilby M."/>
            <person name="Dolan L."/>
            <person name="Kohara Y."/>
            <person name="Sugano S."/>
            <person name="Fujiyama A."/>
            <person name="Delaux P.-M."/>
            <person name="Quint M."/>
            <person name="TheiBen G."/>
            <person name="Hagemann M."/>
            <person name="Harholt J."/>
            <person name="Dunand C."/>
            <person name="Zachgo S."/>
            <person name="Langdale J."/>
            <person name="Maumus F."/>
            <person name="Straeten D.V.D."/>
            <person name="Gould S.B."/>
            <person name="Rensing S.A."/>
        </authorList>
    </citation>
    <scope>NUCLEOTIDE SEQUENCE [LARGE SCALE GENOMIC DNA]</scope>
    <source>
        <strain evidence="7 8">S276</strain>
    </source>
</reference>
<comment type="subcellular location">
    <subcellularLocation>
        <location evidence="1">Nucleus</location>
    </subcellularLocation>
</comment>
<organism evidence="7 8">
    <name type="scientific">Chara braunii</name>
    <name type="common">Braun's stonewort</name>
    <dbReference type="NCBI Taxonomy" id="69332"/>
    <lineage>
        <taxon>Eukaryota</taxon>
        <taxon>Viridiplantae</taxon>
        <taxon>Streptophyta</taxon>
        <taxon>Charophyceae</taxon>
        <taxon>Charales</taxon>
        <taxon>Characeae</taxon>
        <taxon>Chara</taxon>
    </lineage>
</organism>
<dbReference type="Gramene" id="GBG80630">
    <property type="protein sequence ID" value="GBG80630"/>
    <property type="gene ID" value="CBR_g31090"/>
</dbReference>
<dbReference type="Proteomes" id="UP000265515">
    <property type="component" value="Unassembled WGS sequence"/>
</dbReference>
<evidence type="ECO:0000256" key="1">
    <source>
        <dbReference type="ARBA" id="ARBA00004123"/>
    </source>
</evidence>
<evidence type="ECO:0000256" key="2">
    <source>
        <dbReference type="ARBA" id="ARBA00010840"/>
    </source>
</evidence>
<dbReference type="OMA" id="TVHINLH"/>
<name>A0A388LE96_CHABU</name>
<dbReference type="AlphaFoldDB" id="A0A388LE96"/>
<dbReference type="InterPro" id="IPR020529">
    <property type="entry name" value="ORC6_met/pln"/>
</dbReference>
<feature type="domain" description="ORC6 first cyclin-like" evidence="6">
    <location>
        <begin position="8"/>
        <end position="89"/>
    </location>
</feature>
<keyword evidence="3" id="KW-0235">DNA replication</keyword>
<dbReference type="GO" id="GO:0006270">
    <property type="term" value="P:DNA replication initiation"/>
    <property type="evidence" value="ECO:0007669"/>
    <property type="project" value="TreeGrafter"/>
</dbReference>
<dbReference type="PANTHER" id="PTHR13394">
    <property type="entry name" value="ORIGIN RECOGNITION COMPLEX SUBUNIT 6"/>
    <property type="match status" value="1"/>
</dbReference>
<evidence type="ECO:0000259" key="6">
    <source>
        <dbReference type="Pfam" id="PF05460"/>
    </source>
</evidence>
<keyword evidence="8" id="KW-1185">Reference proteome</keyword>
<protein>
    <recommendedName>
        <fullName evidence="6">ORC6 first cyclin-like domain-containing protein</fullName>
    </recommendedName>
</protein>
<dbReference type="Pfam" id="PF05460">
    <property type="entry name" value="ORC6"/>
    <property type="match status" value="1"/>
</dbReference>
<gene>
    <name evidence="7" type="ORF">CBR_g31090</name>
</gene>
<dbReference type="InterPro" id="IPR008721">
    <property type="entry name" value="ORC6_cyclin_first"/>
</dbReference>
<accession>A0A388LE96</accession>
<evidence type="ECO:0000256" key="3">
    <source>
        <dbReference type="ARBA" id="ARBA00022705"/>
    </source>
</evidence>
<keyword evidence="4" id="KW-0238">DNA-binding</keyword>
<evidence type="ECO:0000256" key="4">
    <source>
        <dbReference type="ARBA" id="ARBA00023125"/>
    </source>
</evidence>
<dbReference type="GO" id="GO:0005664">
    <property type="term" value="C:nuclear origin of replication recognition complex"/>
    <property type="evidence" value="ECO:0007669"/>
    <property type="project" value="InterPro"/>
</dbReference>
<proteinExistence type="inferred from homology"/>
<dbReference type="PANTHER" id="PTHR13394:SF0">
    <property type="entry name" value="ORIGIN RECOGNITION COMPLEX SUBUNIT 6"/>
    <property type="match status" value="1"/>
</dbReference>
<comment type="caution">
    <text evidence="7">The sequence shown here is derived from an EMBL/GenBank/DDBJ whole genome shotgun (WGS) entry which is preliminary data.</text>
</comment>
<keyword evidence="5" id="KW-0539">Nucleus</keyword>
<dbReference type="GO" id="GO:0003677">
    <property type="term" value="F:DNA binding"/>
    <property type="evidence" value="ECO:0007669"/>
    <property type="project" value="UniProtKB-KW"/>
</dbReference>
<sequence>MDVDVISRKLALEGCMPVIKKAKELLRLCSIRFEGGLGVAESCKAVVCLELACSELQVPFDRQKAIRLSGSSEKPYTKALQTVQNALGIRYLTVHINLHK</sequence>